<dbReference type="InterPro" id="IPR036976">
    <property type="entry name" value="RimM_N_sf"/>
</dbReference>
<dbReference type="InterPro" id="IPR011961">
    <property type="entry name" value="RimM"/>
</dbReference>
<comment type="subcellular location">
    <subcellularLocation>
        <location evidence="5">Cytoplasm</location>
    </subcellularLocation>
</comment>
<reference evidence="8 9" key="1">
    <citation type="journal article" date="2013" name="Environ. Microbiol.">
        <title>Genome analysis of Chitinivibrio alkaliphilus gen. nov., sp. nov., a novel extremely haloalkaliphilic anaerobic chitinolytic bacterium from the candidate phylum Termite Group 3.</title>
        <authorList>
            <person name="Sorokin D.Y."/>
            <person name="Gumerov V.M."/>
            <person name="Rakitin A.L."/>
            <person name="Beletsky A.V."/>
            <person name="Damste J.S."/>
            <person name="Muyzer G."/>
            <person name="Mardanov A.V."/>
            <person name="Ravin N.V."/>
        </authorList>
    </citation>
    <scope>NUCLEOTIDE SEQUENCE [LARGE SCALE GENOMIC DNA]</scope>
    <source>
        <strain evidence="8 9">ACht1</strain>
    </source>
</reference>
<keyword evidence="2 5" id="KW-0690">Ribosome biogenesis</keyword>
<keyword evidence="1 5" id="KW-0963">Cytoplasm</keyword>
<dbReference type="SUPFAM" id="SSF50346">
    <property type="entry name" value="PRC-barrel domain"/>
    <property type="match status" value="1"/>
</dbReference>
<dbReference type="SUPFAM" id="SSF50447">
    <property type="entry name" value="Translation proteins"/>
    <property type="match status" value="1"/>
</dbReference>
<evidence type="ECO:0000256" key="4">
    <source>
        <dbReference type="ARBA" id="ARBA00023186"/>
    </source>
</evidence>
<dbReference type="GO" id="GO:0005737">
    <property type="term" value="C:cytoplasm"/>
    <property type="evidence" value="ECO:0007669"/>
    <property type="project" value="UniProtKB-SubCell"/>
</dbReference>
<dbReference type="InterPro" id="IPR056792">
    <property type="entry name" value="PRC_RimM"/>
</dbReference>
<dbReference type="STRING" id="1313304.CALK_2204"/>
<dbReference type="PANTHER" id="PTHR33692:SF1">
    <property type="entry name" value="RIBOSOME MATURATION FACTOR RIMM"/>
    <property type="match status" value="1"/>
</dbReference>
<dbReference type="NCBIfam" id="TIGR02273">
    <property type="entry name" value="16S_RimM"/>
    <property type="match status" value="1"/>
</dbReference>
<evidence type="ECO:0000259" key="6">
    <source>
        <dbReference type="Pfam" id="PF01782"/>
    </source>
</evidence>
<keyword evidence="4 5" id="KW-0143">Chaperone</keyword>
<comment type="domain">
    <text evidence="5">The PRC barrel domain binds ribosomal protein uS19.</text>
</comment>
<dbReference type="InterPro" id="IPR002676">
    <property type="entry name" value="RimM_N"/>
</dbReference>
<evidence type="ECO:0000313" key="8">
    <source>
        <dbReference type="EMBL" id="ERP30954.1"/>
    </source>
</evidence>
<feature type="domain" description="RimM N-terminal" evidence="6">
    <location>
        <begin position="14"/>
        <end position="95"/>
    </location>
</feature>
<dbReference type="GO" id="GO:0042274">
    <property type="term" value="P:ribosomal small subunit biogenesis"/>
    <property type="evidence" value="ECO:0007669"/>
    <property type="project" value="UniProtKB-UniRule"/>
</dbReference>
<dbReference type="EMBL" id="ASJR01000025">
    <property type="protein sequence ID" value="ERP30954.1"/>
    <property type="molecule type" value="Genomic_DNA"/>
</dbReference>
<dbReference type="Pfam" id="PF24986">
    <property type="entry name" value="PRC_RimM"/>
    <property type="match status" value="1"/>
</dbReference>
<evidence type="ECO:0000256" key="1">
    <source>
        <dbReference type="ARBA" id="ARBA00022490"/>
    </source>
</evidence>
<keyword evidence="9" id="KW-1185">Reference proteome</keyword>
<comment type="similarity">
    <text evidence="5">Belongs to the RimM family.</text>
</comment>
<feature type="domain" description="Ribosome maturation factor RimM PRC barrel" evidence="7">
    <location>
        <begin position="108"/>
        <end position="170"/>
    </location>
</feature>
<dbReference type="RefSeq" id="WP_022637579.1">
    <property type="nucleotide sequence ID" value="NZ_ASJR01000025.1"/>
</dbReference>
<comment type="function">
    <text evidence="5">An accessory protein needed during the final step in the assembly of 30S ribosomal subunit, possibly for assembly of the head region. Essential for efficient processing of 16S rRNA. May be needed both before and after RbfA during the maturation of 16S rRNA. It has affinity for free ribosomal 30S subunits but not for 70S ribosomes.</text>
</comment>
<protein>
    <recommendedName>
        <fullName evidence="5">Ribosome maturation factor RimM</fullName>
    </recommendedName>
</protein>
<dbReference type="HAMAP" id="MF_00014">
    <property type="entry name" value="Ribosome_mat_RimM"/>
    <property type="match status" value="1"/>
</dbReference>
<comment type="subunit">
    <text evidence="5">Binds ribosomal protein uS19.</text>
</comment>
<dbReference type="GO" id="GO:0043022">
    <property type="term" value="F:ribosome binding"/>
    <property type="evidence" value="ECO:0007669"/>
    <property type="project" value="InterPro"/>
</dbReference>
<evidence type="ECO:0000256" key="2">
    <source>
        <dbReference type="ARBA" id="ARBA00022517"/>
    </source>
</evidence>
<evidence type="ECO:0000313" key="9">
    <source>
        <dbReference type="Proteomes" id="UP000017148"/>
    </source>
</evidence>
<evidence type="ECO:0000256" key="5">
    <source>
        <dbReference type="HAMAP-Rule" id="MF_00014"/>
    </source>
</evidence>
<dbReference type="GO" id="GO:0006364">
    <property type="term" value="P:rRNA processing"/>
    <property type="evidence" value="ECO:0007669"/>
    <property type="project" value="UniProtKB-UniRule"/>
</dbReference>
<dbReference type="InterPro" id="IPR009000">
    <property type="entry name" value="Transl_B-barrel_sf"/>
</dbReference>
<gene>
    <name evidence="5" type="primary">rimM</name>
    <name evidence="8" type="ORF">CALK_2204</name>
</gene>
<name>U7D373_9BACT</name>
<dbReference type="AlphaFoldDB" id="U7D373"/>
<dbReference type="InterPro" id="IPR011033">
    <property type="entry name" value="PRC_barrel-like_sf"/>
</dbReference>
<dbReference type="GO" id="GO:0005840">
    <property type="term" value="C:ribosome"/>
    <property type="evidence" value="ECO:0007669"/>
    <property type="project" value="InterPro"/>
</dbReference>
<dbReference type="eggNOG" id="COG0806">
    <property type="taxonomic scope" value="Bacteria"/>
</dbReference>
<proteinExistence type="inferred from homology"/>
<dbReference type="PANTHER" id="PTHR33692">
    <property type="entry name" value="RIBOSOME MATURATION FACTOR RIMM"/>
    <property type="match status" value="1"/>
</dbReference>
<accession>U7D373</accession>
<sequence>MCPDPHGRRLISAGKIGRPSGLRGALNFFPYGNTRIISRPPVTVWVGRNSEAVREERMVQVQERSSKWMIRLEGVEDRDAAEGYKNLSVFVPEEDLPDREDGEYYFYQLRGMRVLSETGGVLGNVCEVYDLPTTQALEIDVVHRGKILVPFRDEWVCSVSLESATIVVDAAKLKELF</sequence>
<dbReference type="Gene3D" id="2.40.30.60">
    <property type="entry name" value="RimM"/>
    <property type="match status" value="1"/>
</dbReference>
<evidence type="ECO:0000256" key="3">
    <source>
        <dbReference type="ARBA" id="ARBA00022552"/>
    </source>
</evidence>
<organism evidence="8 9">
    <name type="scientific">Chitinivibrio alkaliphilus ACht1</name>
    <dbReference type="NCBI Taxonomy" id="1313304"/>
    <lineage>
        <taxon>Bacteria</taxon>
        <taxon>Pseudomonadati</taxon>
        <taxon>Fibrobacterota</taxon>
        <taxon>Chitinivibrionia</taxon>
        <taxon>Chitinivibrionales</taxon>
        <taxon>Chitinivibrionaceae</taxon>
        <taxon>Chitinivibrio</taxon>
    </lineage>
</organism>
<dbReference type="Gene3D" id="2.30.30.240">
    <property type="entry name" value="PRC-barrel domain"/>
    <property type="match status" value="1"/>
</dbReference>
<dbReference type="Proteomes" id="UP000017148">
    <property type="component" value="Unassembled WGS sequence"/>
</dbReference>
<keyword evidence="3 5" id="KW-0698">rRNA processing</keyword>
<evidence type="ECO:0000259" key="7">
    <source>
        <dbReference type="Pfam" id="PF24986"/>
    </source>
</evidence>
<comment type="caution">
    <text evidence="8">The sequence shown here is derived from an EMBL/GenBank/DDBJ whole genome shotgun (WGS) entry which is preliminary data.</text>
</comment>
<dbReference type="Pfam" id="PF01782">
    <property type="entry name" value="RimM"/>
    <property type="match status" value="1"/>
</dbReference>
<dbReference type="OrthoDB" id="9783509at2"/>